<dbReference type="PROSITE" id="PS51257">
    <property type="entry name" value="PROKAR_LIPOPROTEIN"/>
    <property type="match status" value="1"/>
</dbReference>
<dbReference type="GO" id="GO:0016616">
    <property type="term" value="F:oxidoreductase activity, acting on the CH-OH group of donors, NAD or NADP as acceptor"/>
    <property type="evidence" value="ECO:0007669"/>
    <property type="project" value="UniProtKB-ARBA"/>
</dbReference>
<dbReference type="Gene3D" id="3.40.50.360">
    <property type="match status" value="1"/>
</dbReference>
<dbReference type="Gene3D" id="3.20.20.100">
    <property type="entry name" value="NADP-dependent oxidoreductase domain"/>
    <property type="match status" value="1"/>
</dbReference>
<dbReference type="PANTHER" id="PTHR43827:SF8">
    <property type="entry name" value="ALDO_KETO REDUCTASE FAMILY PROTEIN"/>
    <property type="match status" value="1"/>
</dbReference>
<dbReference type="RefSeq" id="WP_117545947.1">
    <property type="nucleotide sequence ID" value="NZ_QVME01000001.1"/>
</dbReference>
<keyword evidence="3" id="KW-0560">Oxidoreductase</keyword>
<dbReference type="EMBL" id="QVME01000001">
    <property type="protein sequence ID" value="RGE69569.1"/>
    <property type="molecule type" value="Genomic_DNA"/>
</dbReference>
<dbReference type="InterPro" id="IPR001119">
    <property type="entry name" value="SLH_dom"/>
</dbReference>
<evidence type="ECO:0000259" key="5">
    <source>
        <dbReference type="PROSITE" id="PS51272"/>
    </source>
</evidence>
<evidence type="ECO:0000256" key="4">
    <source>
        <dbReference type="SAM" id="SignalP"/>
    </source>
</evidence>
<dbReference type="FunFam" id="3.20.20.100:FF:000002">
    <property type="entry name" value="2,5-diketo-D-gluconic acid reductase A"/>
    <property type="match status" value="1"/>
</dbReference>
<dbReference type="Pfam" id="PF12682">
    <property type="entry name" value="Flavodoxin_4"/>
    <property type="match status" value="1"/>
</dbReference>
<dbReference type="AlphaFoldDB" id="A0A3E3IR67"/>
<feature type="signal peptide" evidence="4">
    <location>
        <begin position="1"/>
        <end position="24"/>
    </location>
</feature>
<gene>
    <name evidence="6" type="ORF">DXC40_00390</name>
</gene>
<feature type="domain" description="SLH" evidence="5">
    <location>
        <begin position="106"/>
        <end position="169"/>
    </location>
</feature>
<reference evidence="6 7" key="1">
    <citation type="submission" date="2018-08" db="EMBL/GenBank/DDBJ databases">
        <title>A genome reference for cultivated species of the human gut microbiota.</title>
        <authorList>
            <person name="Zou Y."/>
            <person name="Xue W."/>
            <person name="Luo G."/>
        </authorList>
    </citation>
    <scope>NUCLEOTIDE SEQUENCE [LARGE SCALE GENOMIC DNA]</scope>
    <source>
        <strain evidence="6 7">TF05-12AC</strain>
    </source>
</reference>
<dbReference type="CDD" id="cd19071">
    <property type="entry name" value="AKR_AKR1-5-like"/>
    <property type="match status" value="1"/>
</dbReference>
<comment type="caution">
    <text evidence="6">The sequence shown here is derived from an EMBL/GenBank/DDBJ whole genome shotgun (WGS) entry which is preliminary data.</text>
</comment>
<evidence type="ECO:0000313" key="7">
    <source>
        <dbReference type="Proteomes" id="UP000260828"/>
    </source>
</evidence>
<evidence type="ECO:0000313" key="6">
    <source>
        <dbReference type="EMBL" id="RGE69569.1"/>
    </source>
</evidence>
<feature type="domain" description="SLH" evidence="5">
    <location>
        <begin position="43"/>
        <end position="105"/>
    </location>
</feature>
<dbReference type="GO" id="GO:0010181">
    <property type="term" value="F:FMN binding"/>
    <property type="evidence" value="ECO:0007669"/>
    <property type="project" value="InterPro"/>
</dbReference>
<feature type="domain" description="SLH" evidence="5">
    <location>
        <begin position="170"/>
        <end position="229"/>
    </location>
</feature>
<accession>A0A3E3IR67</accession>
<dbReference type="SUPFAM" id="SSF52218">
    <property type="entry name" value="Flavoproteins"/>
    <property type="match status" value="1"/>
</dbReference>
<organism evidence="6 7">
    <name type="scientific">Anaerotruncus colihominis</name>
    <dbReference type="NCBI Taxonomy" id="169435"/>
    <lineage>
        <taxon>Bacteria</taxon>
        <taxon>Bacillati</taxon>
        <taxon>Bacillota</taxon>
        <taxon>Clostridia</taxon>
        <taxon>Eubacteriales</taxon>
        <taxon>Oscillospiraceae</taxon>
        <taxon>Anaerotruncus</taxon>
    </lineage>
</organism>
<dbReference type="InterPro" id="IPR020471">
    <property type="entry name" value="AKR"/>
</dbReference>
<dbReference type="PROSITE" id="PS51272">
    <property type="entry name" value="SLH"/>
    <property type="match status" value="3"/>
</dbReference>
<dbReference type="InterPro" id="IPR036812">
    <property type="entry name" value="NAD(P)_OxRdtase_dom_sf"/>
</dbReference>
<dbReference type="InterPro" id="IPR029039">
    <property type="entry name" value="Flavoprotein-like_sf"/>
</dbReference>
<evidence type="ECO:0000256" key="3">
    <source>
        <dbReference type="ARBA" id="ARBA00023002"/>
    </source>
</evidence>
<evidence type="ECO:0000256" key="1">
    <source>
        <dbReference type="ARBA" id="ARBA00007905"/>
    </source>
</evidence>
<dbReference type="SUPFAM" id="SSF51430">
    <property type="entry name" value="NAD(P)-linked oxidoreductase"/>
    <property type="match status" value="1"/>
</dbReference>
<dbReference type="Pfam" id="PF00248">
    <property type="entry name" value="Aldo_ket_red"/>
    <property type="match status" value="1"/>
</dbReference>
<keyword evidence="2" id="KW-0677">Repeat</keyword>
<dbReference type="PRINTS" id="PR00069">
    <property type="entry name" value="ALDKETRDTASE"/>
</dbReference>
<protein>
    <recommendedName>
        <fullName evidence="5">SLH domain-containing protein</fullName>
    </recommendedName>
</protein>
<keyword evidence="4" id="KW-0732">Signal</keyword>
<dbReference type="PANTHER" id="PTHR43827">
    <property type="entry name" value="2,5-DIKETO-D-GLUCONIC ACID REDUCTASE"/>
    <property type="match status" value="1"/>
</dbReference>
<evidence type="ECO:0000256" key="2">
    <source>
        <dbReference type="ARBA" id="ARBA00022737"/>
    </source>
</evidence>
<feature type="chain" id="PRO_5017686183" description="SLH domain-containing protein" evidence="4">
    <location>
        <begin position="25"/>
        <end position="665"/>
    </location>
</feature>
<dbReference type="Proteomes" id="UP000260828">
    <property type="component" value="Unassembled WGS sequence"/>
</dbReference>
<name>A0A3E3IR67_9FIRM</name>
<sequence length="665" mass="71886">MKKKLLPLLLAVCTVLSLTMTACAAQEGSESETVAPTVSTLSQEPPFTDVPADAWYAVEVQYCYEHGIFASTSGTTFSPDDVLTRAMLVTTLYRAAGSPSLEEKNLGYPFSDVPGDSWYADGVYWARLEGVVGGYGNNTFGPDDPVTREQAVTILWRQAGSPAASAGDFSDGDNVADWAASAAGWALGAGLLTSWADDAFHPQAGLTRAEAAVLLARYQQSGTTGTEEGGHTLVAYFSATGTTRPLAEYAAVILNADLYEIVPAEPYTDADLDYYSGGRADQEQDDPDACPAISGSVADMEQYDTVLLGYPIWHGQAPRIISAFLESYDFTGKTIVPFCTSHSSGIGSSDDNLRPLAPGAHWLEGTRFAGGSTKEEMEMWINDLGLTAAADSAAPVFNFETRIVTINSGYEMPIMGLGTYSLSDEECYNSVTALLESGGRLIDTAYMYHNEAAVGRAIRDSDVHREEIFVITKLYPSQFGDAGAAIDEAVAKLDIGYIDMMLLHHPGTGDVEAYHAMEAAVADGKIRSLGLSNWYIEELEEFLPQVNITPALVQNEIHPYYQEQDVAPYIQSLGVVVQGWYPFGGRGHTTELLGDPVISAIAEDHGVTSAQVILRWNLQRGVVVIPGSSDPDHIRQNLDLFGFELTDAEMARIAALDRNEKHDWY</sequence>
<dbReference type="Pfam" id="PF00395">
    <property type="entry name" value="SLH"/>
    <property type="match status" value="3"/>
</dbReference>
<dbReference type="InterPro" id="IPR023210">
    <property type="entry name" value="NADP_OxRdtase_dom"/>
</dbReference>
<proteinExistence type="inferred from homology"/>
<dbReference type="InterPro" id="IPR008254">
    <property type="entry name" value="Flavodoxin/NO_synth"/>
</dbReference>
<dbReference type="GO" id="GO:0016651">
    <property type="term" value="F:oxidoreductase activity, acting on NAD(P)H"/>
    <property type="evidence" value="ECO:0007669"/>
    <property type="project" value="UniProtKB-ARBA"/>
</dbReference>
<comment type="similarity">
    <text evidence="1">Belongs to the aldo/keto reductase family.</text>
</comment>